<sequence>MRNKGFTIIEMLVGVSVFLVATQITAGIFVQAVRTQRQVNQILTVQGDTGIIMERISREIRSGYLFAIVATPEASCTPGGSSANEGVKLCFYRYKDGAEREIEYIFDGSDIVRSENGVAGKLNARTTSIKKLRFVKTQSGTDSPWRITFVLWTAPRDPQAAITAQVQSTVSARILPEEVPEI</sequence>
<keyword evidence="1" id="KW-0472">Membrane</keyword>
<dbReference type="EMBL" id="MFKH01000005">
    <property type="protein sequence ID" value="OGG37693.1"/>
    <property type="molecule type" value="Genomic_DNA"/>
</dbReference>
<evidence type="ECO:0000313" key="3">
    <source>
        <dbReference type="Proteomes" id="UP000176273"/>
    </source>
</evidence>
<dbReference type="Proteomes" id="UP000176273">
    <property type="component" value="Unassembled WGS sequence"/>
</dbReference>
<evidence type="ECO:0000256" key="1">
    <source>
        <dbReference type="SAM" id="Phobius"/>
    </source>
</evidence>
<dbReference type="NCBIfam" id="TIGR02532">
    <property type="entry name" value="IV_pilin_GFxxxE"/>
    <property type="match status" value="1"/>
</dbReference>
<proteinExistence type="predicted"/>
<dbReference type="Pfam" id="PF07963">
    <property type="entry name" value="N_methyl"/>
    <property type="match status" value="1"/>
</dbReference>
<evidence type="ECO:0008006" key="4">
    <source>
        <dbReference type="Google" id="ProtNLM"/>
    </source>
</evidence>
<evidence type="ECO:0000313" key="2">
    <source>
        <dbReference type="EMBL" id="OGG37693.1"/>
    </source>
</evidence>
<dbReference type="InterPro" id="IPR012902">
    <property type="entry name" value="N_methyl_site"/>
</dbReference>
<reference evidence="2 3" key="1">
    <citation type="journal article" date="2016" name="Nat. Commun.">
        <title>Thousands of microbial genomes shed light on interconnected biogeochemical processes in an aquifer system.</title>
        <authorList>
            <person name="Anantharaman K."/>
            <person name="Brown C.T."/>
            <person name="Hug L.A."/>
            <person name="Sharon I."/>
            <person name="Castelle C.J."/>
            <person name="Probst A.J."/>
            <person name="Thomas B.C."/>
            <person name="Singh A."/>
            <person name="Wilkins M.J."/>
            <person name="Karaoz U."/>
            <person name="Brodie E.L."/>
            <person name="Williams K.H."/>
            <person name="Hubbard S.S."/>
            <person name="Banfield J.F."/>
        </authorList>
    </citation>
    <scope>NUCLEOTIDE SEQUENCE [LARGE SCALE GENOMIC DNA]</scope>
</reference>
<accession>A0A1F6BLG2</accession>
<organism evidence="2 3">
    <name type="scientific">Candidatus Jorgensenbacteria bacterium GWA1_54_12</name>
    <dbReference type="NCBI Taxonomy" id="1798468"/>
    <lineage>
        <taxon>Bacteria</taxon>
        <taxon>Candidatus Joergenseniibacteriota</taxon>
    </lineage>
</organism>
<dbReference type="AlphaFoldDB" id="A0A1F6BLG2"/>
<keyword evidence="1" id="KW-0812">Transmembrane</keyword>
<gene>
    <name evidence="2" type="ORF">A2110_01635</name>
</gene>
<dbReference type="STRING" id="1798468.A2110_01635"/>
<feature type="transmembrane region" description="Helical" evidence="1">
    <location>
        <begin position="12"/>
        <end position="33"/>
    </location>
</feature>
<name>A0A1F6BLG2_9BACT</name>
<comment type="caution">
    <text evidence="2">The sequence shown here is derived from an EMBL/GenBank/DDBJ whole genome shotgun (WGS) entry which is preliminary data.</text>
</comment>
<protein>
    <recommendedName>
        <fullName evidence="4">Type II secretion system protein J</fullName>
    </recommendedName>
</protein>
<keyword evidence="1" id="KW-1133">Transmembrane helix</keyword>